<dbReference type="EMBL" id="BGZK01000140">
    <property type="protein sequence ID" value="GBP22455.1"/>
    <property type="molecule type" value="Genomic_DNA"/>
</dbReference>
<gene>
    <name evidence="1" type="ORF">EVAR_78631_1</name>
</gene>
<dbReference type="Proteomes" id="UP000299102">
    <property type="component" value="Unassembled WGS sequence"/>
</dbReference>
<reference evidence="1 2" key="1">
    <citation type="journal article" date="2019" name="Commun. Biol.">
        <title>The bagworm genome reveals a unique fibroin gene that provides high tensile strength.</title>
        <authorList>
            <person name="Kono N."/>
            <person name="Nakamura H."/>
            <person name="Ohtoshi R."/>
            <person name="Tomita M."/>
            <person name="Numata K."/>
            <person name="Arakawa K."/>
        </authorList>
    </citation>
    <scope>NUCLEOTIDE SEQUENCE [LARGE SCALE GENOMIC DNA]</scope>
</reference>
<proteinExistence type="predicted"/>
<name>A0A4C1U7U0_EUMVA</name>
<protein>
    <submittedName>
        <fullName evidence="1">Uncharacterized protein</fullName>
    </submittedName>
</protein>
<comment type="caution">
    <text evidence="1">The sequence shown here is derived from an EMBL/GenBank/DDBJ whole genome shotgun (WGS) entry which is preliminary data.</text>
</comment>
<keyword evidence="2" id="KW-1185">Reference proteome</keyword>
<evidence type="ECO:0000313" key="2">
    <source>
        <dbReference type="Proteomes" id="UP000299102"/>
    </source>
</evidence>
<sequence length="170" mass="19292">MRGRSCGRTLEYSNHSPCATRLLMKVLNETFYSEPKKKLLFTFYGSSQRPPVRTHRRSAFVITHNYRATALKSKEYANCTGRSGPSRAAIAMEEFLMHVLTACTTRQPHSISYLSQSDVGTSASELTSALSNADTDANAISKSMRKLRYYRCGCECPQRPYKEPLYFRHS</sequence>
<dbReference type="AlphaFoldDB" id="A0A4C1U7U0"/>
<organism evidence="1 2">
    <name type="scientific">Eumeta variegata</name>
    <name type="common">Bagworm moth</name>
    <name type="synonym">Eumeta japonica</name>
    <dbReference type="NCBI Taxonomy" id="151549"/>
    <lineage>
        <taxon>Eukaryota</taxon>
        <taxon>Metazoa</taxon>
        <taxon>Ecdysozoa</taxon>
        <taxon>Arthropoda</taxon>
        <taxon>Hexapoda</taxon>
        <taxon>Insecta</taxon>
        <taxon>Pterygota</taxon>
        <taxon>Neoptera</taxon>
        <taxon>Endopterygota</taxon>
        <taxon>Lepidoptera</taxon>
        <taxon>Glossata</taxon>
        <taxon>Ditrysia</taxon>
        <taxon>Tineoidea</taxon>
        <taxon>Psychidae</taxon>
        <taxon>Oiketicinae</taxon>
        <taxon>Eumeta</taxon>
    </lineage>
</organism>
<evidence type="ECO:0000313" key="1">
    <source>
        <dbReference type="EMBL" id="GBP22455.1"/>
    </source>
</evidence>
<accession>A0A4C1U7U0</accession>